<feature type="transmembrane region" description="Helical" evidence="5">
    <location>
        <begin position="136"/>
        <end position="157"/>
    </location>
</feature>
<reference evidence="7" key="1">
    <citation type="submission" date="2012-04" db="EMBL/GenBank/DDBJ databases">
        <authorList>
            <person name="Borisov I.G."/>
            <person name="Ivanikova N.V."/>
            <person name="Pinevich A.V."/>
        </authorList>
    </citation>
    <scope>NUCLEOTIDE SEQUENCE</scope>
    <source>
        <strain evidence="7">CALU 1027</strain>
    </source>
</reference>
<dbReference type="GO" id="GO:0016020">
    <property type="term" value="C:membrane"/>
    <property type="evidence" value="ECO:0007669"/>
    <property type="project" value="UniProtKB-SubCell"/>
</dbReference>
<evidence type="ECO:0000256" key="2">
    <source>
        <dbReference type="ARBA" id="ARBA00022692"/>
    </source>
</evidence>
<evidence type="ECO:0000259" key="6">
    <source>
        <dbReference type="Pfam" id="PF01694"/>
    </source>
</evidence>
<dbReference type="GO" id="GO:0004252">
    <property type="term" value="F:serine-type endopeptidase activity"/>
    <property type="evidence" value="ECO:0007669"/>
    <property type="project" value="InterPro"/>
</dbReference>
<feature type="transmembrane region" description="Helical" evidence="5">
    <location>
        <begin position="84"/>
        <end position="104"/>
    </location>
</feature>
<gene>
    <name evidence="7" type="ORF">PROH_10045</name>
</gene>
<keyword evidence="8" id="KW-1185">Reference proteome</keyword>
<comment type="subcellular location">
    <subcellularLocation>
        <location evidence="1">Membrane</location>
        <topology evidence="1">Multi-pass membrane protein</topology>
    </subcellularLocation>
</comment>
<keyword evidence="2 5" id="KW-0812">Transmembrane</keyword>
<comment type="caution">
    <text evidence="7">The sequence shown here is derived from an EMBL/GenBank/DDBJ whole genome shotgun (WGS) entry which is preliminary data.</text>
</comment>
<organism evidence="7 8">
    <name type="scientific">Prochlorothrix hollandica PCC 9006 = CALU 1027</name>
    <dbReference type="NCBI Taxonomy" id="317619"/>
    <lineage>
        <taxon>Bacteria</taxon>
        <taxon>Bacillati</taxon>
        <taxon>Cyanobacteriota</taxon>
        <taxon>Cyanophyceae</taxon>
        <taxon>Prochlorotrichales</taxon>
        <taxon>Prochlorotrichaceae</taxon>
        <taxon>Prochlorothrix</taxon>
    </lineage>
</organism>
<keyword evidence="3 5" id="KW-1133">Transmembrane helix</keyword>
<name>A0A0M2PZQ0_PROHO</name>
<evidence type="ECO:0000256" key="4">
    <source>
        <dbReference type="ARBA" id="ARBA00023136"/>
    </source>
</evidence>
<evidence type="ECO:0000256" key="1">
    <source>
        <dbReference type="ARBA" id="ARBA00004141"/>
    </source>
</evidence>
<dbReference type="AlphaFoldDB" id="A0A0M2PZQ0"/>
<evidence type="ECO:0000313" key="8">
    <source>
        <dbReference type="Proteomes" id="UP000034681"/>
    </source>
</evidence>
<dbReference type="eggNOG" id="COG0705">
    <property type="taxonomic scope" value="Bacteria"/>
</dbReference>
<evidence type="ECO:0000313" key="7">
    <source>
        <dbReference type="EMBL" id="KKJ00548.1"/>
    </source>
</evidence>
<dbReference type="InterPro" id="IPR022764">
    <property type="entry name" value="Peptidase_S54_rhomboid_dom"/>
</dbReference>
<dbReference type="STRING" id="317619.GCA_000332315_00775"/>
<feature type="transmembrane region" description="Helical" evidence="5">
    <location>
        <begin position="12"/>
        <end position="35"/>
    </location>
</feature>
<dbReference type="Pfam" id="PF01694">
    <property type="entry name" value="Rhomboid"/>
    <property type="match status" value="1"/>
</dbReference>
<accession>A0A0M2PZQ0</accession>
<protein>
    <recommendedName>
        <fullName evidence="6">Peptidase S54 rhomboid domain-containing protein</fullName>
    </recommendedName>
</protein>
<evidence type="ECO:0000256" key="5">
    <source>
        <dbReference type="SAM" id="Phobius"/>
    </source>
</evidence>
<feature type="domain" description="Peptidase S54 rhomboid" evidence="6">
    <location>
        <begin position="48"/>
        <end position="181"/>
    </location>
</feature>
<dbReference type="InterPro" id="IPR035952">
    <property type="entry name" value="Rhomboid-like_sf"/>
</dbReference>
<feature type="transmembrane region" description="Helical" evidence="5">
    <location>
        <begin position="111"/>
        <end position="130"/>
    </location>
</feature>
<dbReference type="Proteomes" id="UP000034681">
    <property type="component" value="Unassembled WGS sequence"/>
</dbReference>
<evidence type="ECO:0000256" key="3">
    <source>
        <dbReference type="ARBA" id="ARBA00022989"/>
    </source>
</evidence>
<dbReference type="Gene3D" id="1.20.1540.10">
    <property type="entry name" value="Rhomboid-like"/>
    <property type="match status" value="1"/>
</dbReference>
<dbReference type="SUPFAM" id="SSF144091">
    <property type="entry name" value="Rhomboid-like"/>
    <property type="match status" value="1"/>
</dbReference>
<keyword evidence="4 5" id="KW-0472">Membrane</keyword>
<dbReference type="EMBL" id="AJTX02000004">
    <property type="protein sequence ID" value="KKJ00548.1"/>
    <property type="molecule type" value="Genomic_DNA"/>
</dbReference>
<proteinExistence type="predicted"/>
<sequence>MSQTTIGEPFPIFMGFIGFLWLLNLINIGITHGALKRHGILPRSREGLVGILFAPCLHGSWQHLRNNTWPLLLLGTFVMVQVGNYFYGVTLTIWAIGGIGVWIFGQDGVHLGASSLIWGYCGFILLHALFSPTVLSVLLAAIVVLSYGGMIAAGVTLQPQEQRVSWQSHQFGFAGGWLAARYSAEIQQGLGRVLDSLGQLLGF</sequence>